<dbReference type="Pfam" id="PF11367">
    <property type="entry name" value="Tail_completion_gp17"/>
    <property type="match status" value="1"/>
</dbReference>
<evidence type="ECO:0000313" key="1">
    <source>
        <dbReference type="EMBL" id="ABS62533.1"/>
    </source>
</evidence>
<dbReference type="Gene3D" id="3.30.2000.30">
    <property type="match status" value="1"/>
</dbReference>
<proteinExistence type="predicted"/>
<protein>
    <submittedName>
        <fullName evidence="1">Gene transfer agent (GTA) orfg8</fullName>
    </submittedName>
</protein>
<reference evidence="1 2" key="1">
    <citation type="journal article" date="2011" name="Stand. Genomic Sci.">
        <title>Complete genome sequence of Parvibaculum lavamentivorans type strain (DS-1(T)).</title>
        <authorList>
            <person name="Schleheck D."/>
            <person name="Weiss M."/>
            <person name="Pitluck S."/>
            <person name="Bruce D."/>
            <person name="Land M.L."/>
            <person name="Han S."/>
            <person name="Saunders E."/>
            <person name="Tapia R."/>
            <person name="Detter C."/>
            <person name="Brettin T."/>
            <person name="Han J."/>
            <person name="Woyke T."/>
            <person name="Goodwin L."/>
            <person name="Pennacchio L."/>
            <person name="Nolan M."/>
            <person name="Cook A.M."/>
            <person name="Kjelleberg S."/>
            <person name="Thomas T."/>
        </authorList>
    </citation>
    <scope>NUCLEOTIDE SEQUENCE [LARGE SCALE GENOMIC DNA]</scope>
    <source>
        <strain evidence="2">DS-1 / DSM 13023 / NCIMB 13966</strain>
    </source>
</reference>
<dbReference type="KEGG" id="pla:Plav_0910"/>
<dbReference type="HOGENOM" id="CLU_126531_2_0_5"/>
<dbReference type="EMBL" id="CP000774">
    <property type="protein sequence ID" value="ABS62533.1"/>
    <property type="molecule type" value="Genomic_DNA"/>
</dbReference>
<dbReference type="OrthoDB" id="7630456at2"/>
<dbReference type="eggNOG" id="ENOG503123H">
    <property type="taxonomic scope" value="Bacteria"/>
</dbReference>
<dbReference type="AlphaFoldDB" id="A7HRK0"/>
<dbReference type="STRING" id="402881.Plav_0910"/>
<keyword evidence="2" id="KW-1185">Reference proteome</keyword>
<name>A7HRK0_PARL1</name>
<accession>A7HRK0</accession>
<evidence type="ECO:0000313" key="2">
    <source>
        <dbReference type="Proteomes" id="UP000006377"/>
    </source>
</evidence>
<organism evidence="1 2">
    <name type="scientific">Parvibaculum lavamentivorans (strain DS-1 / DSM 13023 / NCIMB 13966)</name>
    <dbReference type="NCBI Taxonomy" id="402881"/>
    <lineage>
        <taxon>Bacteria</taxon>
        <taxon>Pseudomonadati</taxon>
        <taxon>Pseudomonadota</taxon>
        <taxon>Alphaproteobacteria</taxon>
        <taxon>Hyphomicrobiales</taxon>
        <taxon>Parvibaculaceae</taxon>
        <taxon>Parvibaculum</taxon>
    </lineage>
</organism>
<sequence length="133" mass="14376">MNADLALQKAIYARLMGDEALTALAGGRIHDNVPGDTALPYIALGDNDMRDWPGGAEHRLALHVFSRGGGRAEAKAIMGAANAALHDAALTLEGHALINLRFLDATTRRERDGVTWRGTIRFRAVTEEIFDTP</sequence>
<dbReference type="Proteomes" id="UP000006377">
    <property type="component" value="Chromosome"/>
</dbReference>
<dbReference type="InterPro" id="IPR021508">
    <property type="entry name" value="Gp17-like"/>
</dbReference>
<dbReference type="RefSeq" id="WP_012109787.1">
    <property type="nucleotide sequence ID" value="NC_009719.1"/>
</dbReference>
<dbReference type="InterPro" id="IPR053745">
    <property type="entry name" value="Viral_Tail_Comp_sf"/>
</dbReference>
<gene>
    <name evidence="1" type="ordered locus">Plav_0910</name>
</gene>